<protein>
    <submittedName>
        <fullName evidence="9">5-methyltetrahydrofolate--homocysteine methyltransferase</fullName>
    </submittedName>
</protein>
<dbReference type="PANTHER" id="PTHR45833:SF1">
    <property type="entry name" value="METHIONINE SYNTHASE"/>
    <property type="match status" value="1"/>
</dbReference>
<accession>A0ABN5LQJ3</accession>
<dbReference type="SUPFAM" id="SSF82282">
    <property type="entry name" value="Homocysteine S-methyltransferase"/>
    <property type="match status" value="1"/>
</dbReference>
<dbReference type="Pfam" id="PF02574">
    <property type="entry name" value="S-methyl_trans"/>
    <property type="match status" value="1"/>
</dbReference>
<evidence type="ECO:0000313" key="9">
    <source>
        <dbReference type="EMBL" id="AWO01657.1"/>
    </source>
</evidence>
<keyword evidence="6" id="KW-0170">Cobalt</keyword>
<evidence type="ECO:0000256" key="6">
    <source>
        <dbReference type="ARBA" id="ARBA00023285"/>
    </source>
</evidence>
<evidence type="ECO:0000313" key="10">
    <source>
        <dbReference type="Proteomes" id="UP000246099"/>
    </source>
</evidence>
<evidence type="ECO:0000256" key="1">
    <source>
        <dbReference type="ARBA" id="ARBA00010398"/>
    </source>
</evidence>
<dbReference type="PROSITE" id="PS50970">
    <property type="entry name" value="HCY"/>
    <property type="match status" value="1"/>
</dbReference>
<feature type="domain" description="Hcy-binding" evidence="8">
    <location>
        <begin position="1"/>
        <end position="322"/>
    </location>
</feature>
<dbReference type="PANTHER" id="PTHR45833">
    <property type="entry name" value="METHIONINE SYNTHASE"/>
    <property type="match status" value="1"/>
</dbReference>
<dbReference type="InterPro" id="IPR036589">
    <property type="entry name" value="HCY_dom_sf"/>
</dbReference>
<evidence type="ECO:0000256" key="3">
    <source>
        <dbReference type="ARBA" id="ARBA00022679"/>
    </source>
</evidence>
<comment type="cofactor">
    <cofactor evidence="7">
        <name>Zn(2+)</name>
        <dbReference type="ChEBI" id="CHEBI:29105"/>
    </cofactor>
</comment>
<name>A0ABN5LQJ3_9BACT</name>
<evidence type="ECO:0000256" key="2">
    <source>
        <dbReference type="ARBA" id="ARBA00022603"/>
    </source>
</evidence>
<keyword evidence="2 7" id="KW-0489">Methyltransferase</keyword>
<keyword evidence="10" id="KW-1185">Reference proteome</keyword>
<dbReference type="EMBL" id="CP029600">
    <property type="protein sequence ID" value="AWO01657.1"/>
    <property type="molecule type" value="Genomic_DNA"/>
</dbReference>
<dbReference type="RefSeq" id="WP_119077868.1">
    <property type="nucleotide sequence ID" value="NZ_CP029600.1"/>
</dbReference>
<comment type="similarity">
    <text evidence="1">Belongs to the vitamin-B12 dependent methionine synthase family.</text>
</comment>
<keyword evidence="5 7" id="KW-0479">Metal-binding</keyword>
<dbReference type="InterPro" id="IPR050554">
    <property type="entry name" value="Met_Synthase/Corrinoid"/>
</dbReference>
<evidence type="ECO:0000256" key="7">
    <source>
        <dbReference type="PROSITE-ProRule" id="PRU00333"/>
    </source>
</evidence>
<proteinExistence type="inferred from homology"/>
<dbReference type="GO" id="GO:0032259">
    <property type="term" value="P:methylation"/>
    <property type="evidence" value="ECO:0007669"/>
    <property type="project" value="UniProtKB-KW"/>
</dbReference>
<keyword evidence="7" id="KW-0862">Zinc</keyword>
<organism evidence="9 10">
    <name type="scientific">Chitinophaga alhagiae</name>
    <dbReference type="NCBI Taxonomy" id="2203219"/>
    <lineage>
        <taxon>Bacteria</taxon>
        <taxon>Pseudomonadati</taxon>
        <taxon>Bacteroidota</taxon>
        <taxon>Chitinophagia</taxon>
        <taxon>Chitinophagales</taxon>
        <taxon>Chitinophagaceae</taxon>
        <taxon>Chitinophaga</taxon>
    </lineage>
</organism>
<dbReference type="InterPro" id="IPR003726">
    <property type="entry name" value="HCY_dom"/>
</dbReference>
<evidence type="ECO:0000259" key="8">
    <source>
        <dbReference type="PROSITE" id="PS50970"/>
    </source>
</evidence>
<dbReference type="Gene3D" id="3.20.20.330">
    <property type="entry name" value="Homocysteine-binding-like domain"/>
    <property type="match status" value="1"/>
</dbReference>
<keyword evidence="3 7" id="KW-0808">Transferase</keyword>
<keyword evidence="4" id="KW-0949">S-adenosyl-L-methionine</keyword>
<dbReference type="Proteomes" id="UP000246099">
    <property type="component" value="Chromosome"/>
</dbReference>
<feature type="binding site" evidence="7">
    <location>
        <position position="307"/>
    </location>
    <ligand>
        <name>Zn(2+)</name>
        <dbReference type="ChEBI" id="CHEBI:29105"/>
    </ligand>
</feature>
<evidence type="ECO:0000256" key="4">
    <source>
        <dbReference type="ARBA" id="ARBA00022691"/>
    </source>
</evidence>
<gene>
    <name evidence="9" type="ORF">DLD77_08085</name>
</gene>
<feature type="binding site" evidence="7">
    <location>
        <position position="244"/>
    </location>
    <ligand>
        <name>Zn(2+)</name>
        <dbReference type="ChEBI" id="CHEBI:29105"/>
    </ligand>
</feature>
<feature type="binding site" evidence="7">
    <location>
        <position position="308"/>
    </location>
    <ligand>
        <name>Zn(2+)</name>
        <dbReference type="ChEBI" id="CHEBI:29105"/>
    </ligand>
</feature>
<evidence type="ECO:0000256" key="5">
    <source>
        <dbReference type="ARBA" id="ARBA00022723"/>
    </source>
</evidence>
<reference evidence="9 10" key="1">
    <citation type="submission" date="2018-05" db="EMBL/GenBank/DDBJ databases">
        <title>Chitinophaga sp. nov., isolated from rhizosphere soil of Alhagi.</title>
        <authorList>
            <person name="Liu Y."/>
        </authorList>
    </citation>
    <scope>NUCLEOTIDE SEQUENCE [LARGE SCALE GENOMIC DNA]</scope>
    <source>
        <strain evidence="9 10">T22</strain>
    </source>
</reference>
<sequence>MKSLQQCAGERILIIDGAMGTMIQRYKLQESDYRGERFKNYHTDVKGNSDLLSITQPDIIEAIHREYLEAGADIIETNTFSSTVIAQADYDMQELANEMNTASVKIACKAADDYTRRNPEKPRFVAGAIGPLNKTLSISPDVNNPGFRSVTFDEVVAAYYDQVKALAEAGADILLIETIFDTLNCKGAIFAIKKYFRDTGKPELPVMISGTITDASGRTLSGQTLEAFYISVMHAKPFSIGLNCALGGNQMRPYIEELSQIANCYVSCYPNAGLPNTFGEYDEQPHETAHILEDFAREGFVNIVGGCCGTTPDHIRHIADHVKSIAPRPLPVVETALA</sequence>
<dbReference type="GO" id="GO:0008168">
    <property type="term" value="F:methyltransferase activity"/>
    <property type="evidence" value="ECO:0007669"/>
    <property type="project" value="UniProtKB-KW"/>
</dbReference>